<organism evidence="2 3">
    <name type="scientific">Heliocybe sulcata</name>
    <dbReference type="NCBI Taxonomy" id="5364"/>
    <lineage>
        <taxon>Eukaryota</taxon>
        <taxon>Fungi</taxon>
        <taxon>Dikarya</taxon>
        <taxon>Basidiomycota</taxon>
        <taxon>Agaricomycotina</taxon>
        <taxon>Agaricomycetes</taxon>
        <taxon>Gloeophyllales</taxon>
        <taxon>Gloeophyllaceae</taxon>
        <taxon>Heliocybe</taxon>
    </lineage>
</organism>
<evidence type="ECO:0000313" key="3">
    <source>
        <dbReference type="Proteomes" id="UP000305948"/>
    </source>
</evidence>
<evidence type="ECO:0000313" key="2">
    <source>
        <dbReference type="EMBL" id="TFK45251.1"/>
    </source>
</evidence>
<feature type="compositionally biased region" description="Basic and acidic residues" evidence="1">
    <location>
        <begin position="1"/>
        <end position="15"/>
    </location>
</feature>
<reference evidence="2 3" key="1">
    <citation type="journal article" date="2019" name="Nat. Ecol. Evol.">
        <title>Megaphylogeny resolves global patterns of mushroom evolution.</title>
        <authorList>
            <person name="Varga T."/>
            <person name="Krizsan K."/>
            <person name="Foldi C."/>
            <person name="Dima B."/>
            <person name="Sanchez-Garcia M."/>
            <person name="Sanchez-Ramirez S."/>
            <person name="Szollosi G.J."/>
            <person name="Szarkandi J.G."/>
            <person name="Papp V."/>
            <person name="Albert L."/>
            <person name="Andreopoulos W."/>
            <person name="Angelini C."/>
            <person name="Antonin V."/>
            <person name="Barry K.W."/>
            <person name="Bougher N.L."/>
            <person name="Buchanan P."/>
            <person name="Buyck B."/>
            <person name="Bense V."/>
            <person name="Catcheside P."/>
            <person name="Chovatia M."/>
            <person name="Cooper J."/>
            <person name="Damon W."/>
            <person name="Desjardin D."/>
            <person name="Finy P."/>
            <person name="Geml J."/>
            <person name="Haridas S."/>
            <person name="Hughes K."/>
            <person name="Justo A."/>
            <person name="Karasinski D."/>
            <person name="Kautmanova I."/>
            <person name="Kiss B."/>
            <person name="Kocsube S."/>
            <person name="Kotiranta H."/>
            <person name="LaButti K.M."/>
            <person name="Lechner B.E."/>
            <person name="Liimatainen K."/>
            <person name="Lipzen A."/>
            <person name="Lukacs Z."/>
            <person name="Mihaltcheva S."/>
            <person name="Morgado L.N."/>
            <person name="Niskanen T."/>
            <person name="Noordeloos M.E."/>
            <person name="Ohm R.A."/>
            <person name="Ortiz-Santana B."/>
            <person name="Ovrebo C."/>
            <person name="Racz N."/>
            <person name="Riley R."/>
            <person name="Savchenko A."/>
            <person name="Shiryaev A."/>
            <person name="Soop K."/>
            <person name="Spirin V."/>
            <person name="Szebenyi C."/>
            <person name="Tomsovsky M."/>
            <person name="Tulloss R.E."/>
            <person name="Uehling J."/>
            <person name="Grigoriev I.V."/>
            <person name="Vagvolgyi C."/>
            <person name="Papp T."/>
            <person name="Martin F.M."/>
            <person name="Miettinen O."/>
            <person name="Hibbett D.S."/>
            <person name="Nagy L.G."/>
        </authorList>
    </citation>
    <scope>NUCLEOTIDE SEQUENCE [LARGE SCALE GENOMIC DNA]</scope>
    <source>
        <strain evidence="2 3">OMC1185</strain>
    </source>
</reference>
<dbReference type="STRING" id="5364.A0A5C3MV20"/>
<dbReference type="OrthoDB" id="1099063at2759"/>
<sequence length="265" mass="28311">MLFSESGKEPEKNPEGEDPMSDQEWEIRTGRAIYVLQQTLPDFFELGLVAAVDLAQGPAMNDGNLLRSGGKVPGRDDVEGIYSRKVILSYTPPSALPPPLPRTLRLEGLPLYMASSVFVRHTMKALYTDLSVELRKVTVQSSASRSSSGSGFGQMPPTSESANPRDSLHRRQKSIFIRLEVSGTNRVSGARGEWDVASTYTFSPVSGLISTHTVNNIHPAPHLSAYDMLRIGLNKLGLGGSDGAPKPGIGAGAACDGSTSEGKGL</sequence>
<gene>
    <name evidence="2" type="ORF">OE88DRAFT_1669493</name>
</gene>
<accession>A0A5C3MV20</accession>
<dbReference type="AlphaFoldDB" id="A0A5C3MV20"/>
<protein>
    <submittedName>
        <fullName evidence="2">Uncharacterized protein</fullName>
    </submittedName>
</protein>
<dbReference type="Proteomes" id="UP000305948">
    <property type="component" value="Unassembled WGS sequence"/>
</dbReference>
<name>A0A5C3MV20_9AGAM</name>
<proteinExistence type="predicted"/>
<evidence type="ECO:0000256" key="1">
    <source>
        <dbReference type="SAM" id="MobiDB-lite"/>
    </source>
</evidence>
<feature type="region of interest" description="Disordered" evidence="1">
    <location>
        <begin position="143"/>
        <end position="168"/>
    </location>
</feature>
<feature type="region of interest" description="Disordered" evidence="1">
    <location>
        <begin position="1"/>
        <end position="22"/>
    </location>
</feature>
<dbReference type="EMBL" id="ML213549">
    <property type="protein sequence ID" value="TFK45251.1"/>
    <property type="molecule type" value="Genomic_DNA"/>
</dbReference>
<keyword evidence="3" id="KW-1185">Reference proteome</keyword>